<reference evidence="3 4" key="2">
    <citation type="journal article" date="2021" name="Genomics">
        <title>High-quality reference genome for Clonorchis sinensis.</title>
        <authorList>
            <person name="Young N.D."/>
            <person name="Stroehlein A.J."/>
            <person name="Kinkar L."/>
            <person name="Wang T."/>
            <person name="Sohn W.M."/>
            <person name="Chang B.C.H."/>
            <person name="Kaur P."/>
            <person name="Weisz D."/>
            <person name="Dudchenko O."/>
            <person name="Aiden E.L."/>
            <person name="Korhonen P.K."/>
            <person name="Gasser R.B."/>
        </authorList>
    </citation>
    <scope>NUCLEOTIDE SEQUENCE [LARGE SCALE GENOMIC DNA]</scope>
    <source>
        <strain evidence="3">Cs-k2</strain>
    </source>
</reference>
<dbReference type="PANTHER" id="PTHR12277">
    <property type="entry name" value="ALPHA/BETA HYDROLASE DOMAIN-CONTAINING PROTEIN"/>
    <property type="match status" value="1"/>
</dbReference>
<dbReference type="InterPro" id="IPR022742">
    <property type="entry name" value="Hydrolase_4"/>
</dbReference>
<dbReference type="Gene3D" id="3.40.50.1820">
    <property type="entry name" value="alpha/beta hydrolase"/>
    <property type="match status" value="1"/>
</dbReference>
<dbReference type="AlphaFoldDB" id="A0A419PQG5"/>
<dbReference type="GO" id="GO:0005886">
    <property type="term" value="C:plasma membrane"/>
    <property type="evidence" value="ECO:0007669"/>
    <property type="project" value="TreeGrafter"/>
</dbReference>
<dbReference type="EMBL" id="NIRI02000010">
    <property type="protein sequence ID" value="KAG5454349.1"/>
    <property type="molecule type" value="Genomic_DNA"/>
</dbReference>
<protein>
    <submittedName>
        <fullName evidence="3">Alpha/beta hydrolase domain-containing protein 17C</fullName>
    </submittedName>
</protein>
<name>A0A419PQG5_CLOSI</name>
<dbReference type="InParanoid" id="A0A419PQG5"/>
<accession>A0A419PQG5</accession>
<dbReference type="GO" id="GO:0010008">
    <property type="term" value="C:endosome membrane"/>
    <property type="evidence" value="ECO:0007669"/>
    <property type="project" value="TreeGrafter"/>
</dbReference>
<reference evidence="3 4" key="1">
    <citation type="journal article" date="2018" name="Biotechnol. Adv.">
        <title>Improved genomic resources and new bioinformatic workflow for the carcinogenic parasite Clonorchis sinensis: Biotechnological implications.</title>
        <authorList>
            <person name="Wang D."/>
            <person name="Korhonen P.K."/>
            <person name="Gasser R.B."/>
            <person name="Young N.D."/>
        </authorList>
    </citation>
    <scope>NUCLEOTIDE SEQUENCE [LARGE SCALE GENOMIC DNA]</scope>
    <source>
        <strain evidence="3">Cs-k2</strain>
    </source>
</reference>
<proteinExistence type="predicted"/>
<feature type="region of interest" description="Disordered" evidence="1">
    <location>
        <begin position="575"/>
        <end position="604"/>
    </location>
</feature>
<dbReference type="Proteomes" id="UP000286415">
    <property type="component" value="Unassembled WGS sequence"/>
</dbReference>
<feature type="compositionally biased region" description="Low complexity" evidence="1">
    <location>
        <begin position="503"/>
        <end position="516"/>
    </location>
</feature>
<keyword evidence="3" id="KW-0378">Hydrolase</keyword>
<dbReference type="SUPFAM" id="SSF53474">
    <property type="entry name" value="alpha/beta-Hydrolases"/>
    <property type="match status" value="1"/>
</dbReference>
<feature type="compositionally biased region" description="Low complexity" evidence="1">
    <location>
        <begin position="420"/>
        <end position="438"/>
    </location>
</feature>
<dbReference type="STRING" id="79923.A0A419PQG5"/>
<organism evidence="3 4">
    <name type="scientific">Clonorchis sinensis</name>
    <name type="common">Chinese liver fluke</name>
    <dbReference type="NCBI Taxonomy" id="79923"/>
    <lineage>
        <taxon>Eukaryota</taxon>
        <taxon>Metazoa</taxon>
        <taxon>Spiralia</taxon>
        <taxon>Lophotrochozoa</taxon>
        <taxon>Platyhelminthes</taxon>
        <taxon>Trematoda</taxon>
        <taxon>Digenea</taxon>
        <taxon>Opisthorchiida</taxon>
        <taxon>Opisthorchiata</taxon>
        <taxon>Opisthorchiidae</taxon>
        <taxon>Clonorchis</taxon>
    </lineage>
</organism>
<feature type="compositionally biased region" description="Low complexity" evidence="1">
    <location>
        <begin position="468"/>
        <end position="479"/>
    </location>
</feature>
<gene>
    <name evidence="3" type="ORF">CSKR_108935</name>
</gene>
<evidence type="ECO:0000256" key="1">
    <source>
        <dbReference type="SAM" id="MobiDB-lite"/>
    </source>
</evidence>
<dbReference type="InterPro" id="IPR029058">
    <property type="entry name" value="AB_hydrolase_fold"/>
</dbReference>
<evidence type="ECO:0000259" key="2">
    <source>
        <dbReference type="Pfam" id="PF12146"/>
    </source>
</evidence>
<evidence type="ECO:0000313" key="4">
    <source>
        <dbReference type="Proteomes" id="UP000286415"/>
    </source>
</evidence>
<dbReference type="Pfam" id="PF12146">
    <property type="entry name" value="Hydrolase_4"/>
    <property type="match status" value="1"/>
</dbReference>
<sequence length="989" mass="108272">MEQSRDLIKAGDLNTLKEMSSILGEICHLFCCPPRPSHIVAKLAFLPPPPTYSIISCANDSTCHIEFKPEAGWHLPEDATSKLTVFYTMTRRQSRIACMYIPANSCCSTVPSANLSSNFSSRRGASPIRIYSKFPQAMSASCPTLTDESALTSVAALAATGGDTVNKTPYTVLFSHGNAVDIGQMAGFLQSLAHRFGVNVICYDYSGYGVSTGQRLEENLYADAEAVLRELRERFKVPLEQIVLYGQSIGTAPTVELATKYKVAGVVLHSPFMSGLRVVCPGTTRRFCFDPFTNIDKVSRILSPTLIIHGTDDEIIGIHHGRELFSRLPYPLEPAWIEGAGHNDIELFAEYAVRLDRFFNEDLVGPNVEGGFGDQQLSPPVTIVHRPKSRDPSVPSALHRSVARKERFNRPTPTVRKTDSVSTEDTLDTSDTSESAESVRPTATDGTVATACSPPTLSADTSASVERTNTVSSSSITSNLKPRVWTMRRPSTGATQNSRRKTISSVTSTSVSSTTTQTRASLPGDAYPQPPTIESPGHQNDSDHEAVANSGQKSFSCNNLSVPSCHATLGKHEGWDTARFPKPRQGKSRGRADRVRTTDLPFNNPSKGAYTSDLHCLRRIHINKSYCNTLSLPSFHATSWKQEGLDTTGFSRPRQGRSRCRGWVRTTDLPVSKLMLCYGRDGPGGQSANLLTGRFVVRTRPLHFGFPCLGLGNLTVSQPSCNLRVAWQLGTERVLQLNNIYYTMHETGGSFVIRTQNKTHQSDSVFGKNRPAVAPFRCLTALPSEGSTKAGIMPGFPILDRGSREVEVGLEPRTFQSCKVMLLDMQSLNTPLTIQGEALEVVERFTYLGSCVSSDCSVTDEVNARICKARVAFANLRHLWRQSGVSLNLKGRVRISSFLLPLDLPWLGQPGSIPALVLPSGEMASRHRKGVTAERSSQVLSFNFSATPVHQPCLGTLAVSQPSCFLRVAWQLGTERVLQLNDFFSRDCP</sequence>
<dbReference type="GO" id="GO:0008474">
    <property type="term" value="F:palmitoyl-(protein) hydrolase activity"/>
    <property type="evidence" value="ECO:0007669"/>
    <property type="project" value="TreeGrafter"/>
</dbReference>
<dbReference type="OrthoDB" id="446723at2759"/>
<keyword evidence="4" id="KW-1185">Reference proteome</keyword>
<feature type="compositionally biased region" description="Polar residues" evidence="1">
    <location>
        <begin position="453"/>
        <end position="467"/>
    </location>
</feature>
<dbReference type="PANTHER" id="PTHR12277:SF81">
    <property type="entry name" value="PROTEIN ABHD13"/>
    <property type="match status" value="1"/>
</dbReference>
<feature type="region of interest" description="Disordered" evidence="1">
    <location>
        <begin position="370"/>
        <end position="551"/>
    </location>
</feature>
<comment type="caution">
    <text evidence="3">The sequence shown here is derived from an EMBL/GenBank/DDBJ whole genome shotgun (WGS) entry which is preliminary data.</text>
</comment>
<evidence type="ECO:0000313" key="3">
    <source>
        <dbReference type="EMBL" id="KAG5454349.1"/>
    </source>
</evidence>
<feature type="domain" description="Serine aminopeptidase S33" evidence="2">
    <location>
        <begin position="171"/>
        <end position="274"/>
    </location>
</feature>